<feature type="compositionally biased region" description="Gly residues" evidence="2">
    <location>
        <begin position="47"/>
        <end position="57"/>
    </location>
</feature>
<feature type="repeat" description="TPR" evidence="1">
    <location>
        <begin position="618"/>
        <end position="651"/>
    </location>
</feature>
<evidence type="ECO:0000256" key="3">
    <source>
        <dbReference type="SAM" id="Phobius"/>
    </source>
</evidence>
<feature type="compositionally biased region" description="Basic and acidic residues" evidence="2">
    <location>
        <begin position="1"/>
        <end position="25"/>
    </location>
</feature>
<sequence length="748" mass="76521">MSPPRQEEAPRTPRSRRQEHSEDAPRQQGVVGNAAPEGVEVQSTAASGGGGGGGGGDQASDSGSQRSSSRSSACGRPVVGPLAATLIAAAAGAAGAWAVARWRQRRSGGGSAVHRASVGKQHFFSAVLALHEPSVPLPPSGSAAKAGLAGLSLVLSDRLDVQGLETRFGCDAWKEGRTPAARTFYPADVLVAAGVVGAATVLSEALGLGPLLSPAGAAATPNPAGRGRTHGGGDFGTAVAVAAGLADLALAVDELGSARVPAACCGAYALRCSAGVLPLEGASTACRSLAAPALLAADPGALLKAGQALRLPGGGAPTEVLSYLVAEDFFAACGEETKGMVPAVVAAVKRWAGPDQAQALSLCEWLFHRVASLAAFLPPQAEQASNAEDARQQRGERVLAALADAAEVLQRWEFAQQYGPWVEARQAELPAEVVQFWQEAQQLDKPRCRQAQAVAADMQAALRDALRDGYIFVLPTTPGPAPRADADPEDLAAYRRRCLQFASVAALSGAPSAALPLPQPGGLPLSISLLALQKRDLALLQAAVKLGPLLAEEAAVLVAAQAPGRRQRGGGGGEQQQQQWQPRAAAEAAKAAAGGGASSNGKASSRGSKAPSPEQAAAEARKEEGNASFKVGRYEEAAKQYSAAIQLYPRGAVYYNNRAMAYLKLGAYSAAEADCDAALKLELSAKALLRRGSARLAQGNAAGAQADFRQVLALEPHNRQAREELRGIEALQGPEGDLPGGLQAGAVF</sequence>
<dbReference type="Proteomes" id="UP000239649">
    <property type="component" value="Unassembled WGS sequence"/>
</dbReference>
<feature type="compositionally biased region" description="Low complexity" evidence="2">
    <location>
        <begin position="599"/>
        <end position="610"/>
    </location>
</feature>
<dbReference type="SUPFAM" id="SSF48452">
    <property type="entry name" value="TPR-like"/>
    <property type="match status" value="1"/>
</dbReference>
<name>A0A2P6VAH4_9CHLO</name>
<dbReference type="Gene3D" id="3.90.1300.10">
    <property type="entry name" value="Amidase signature (AS) domain"/>
    <property type="match status" value="1"/>
</dbReference>
<keyword evidence="3" id="KW-0812">Transmembrane</keyword>
<dbReference type="Pfam" id="PF01425">
    <property type="entry name" value="Amidase"/>
    <property type="match status" value="1"/>
</dbReference>
<evidence type="ECO:0000259" key="4">
    <source>
        <dbReference type="Pfam" id="PF01425"/>
    </source>
</evidence>
<dbReference type="Pfam" id="PF13414">
    <property type="entry name" value="TPR_11"/>
    <property type="match status" value="1"/>
</dbReference>
<comment type="caution">
    <text evidence="5">The sequence shown here is derived from an EMBL/GenBank/DDBJ whole genome shotgun (WGS) entry which is preliminary data.</text>
</comment>
<evidence type="ECO:0000313" key="6">
    <source>
        <dbReference type="Proteomes" id="UP000239649"/>
    </source>
</evidence>
<dbReference type="InterPro" id="IPR011990">
    <property type="entry name" value="TPR-like_helical_dom_sf"/>
</dbReference>
<dbReference type="OrthoDB" id="629492at2759"/>
<dbReference type="InterPro" id="IPR023631">
    <property type="entry name" value="Amidase_dom"/>
</dbReference>
<feature type="compositionally biased region" description="Low complexity" evidence="2">
    <location>
        <begin position="575"/>
        <end position="592"/>
    </location>
</feature>
<feature type="region of interest" description="Disordered" evidence="2">
    <location>
        <begin position="1"/>
        <end position="75"/>
    </location>
</feature>
<feature type="region of interest" description="Disordered" evidence="2">
    <location>
        <begin position="564"/>
        <end position="625"/>
    </location>
</feature>
<dbReference type="PANTHER" id="PTHR46310">
    <property type="entry name" value="AMIDASE 1"/>
    <property type="match status" value="1"/>
</dbReference>
<keyword evidence="6" id="KW-1185">Reference proteome</keyword>
<dbReference type="InterPro" id="IPR019734">
    <property type="entry name" value="TPR_rpt"/>
</dbReference>
<accession>A0A2P6VAH4</accession>
<dbReference type="SUPFAM" id="SSF75304">
    <property type="entry name" value="Amidase signature (AS) enzymes"/>
    <property type="match status" value="1"/>
</dbReference>
<keyword evidence="3" id="KW-0472">Membrane</keyword>
<reference evidence="5 6" key="1">
    <citation type="journal article" date="2018" name="Plant J.">
        <title>Genome sequences of Chlorella sorokiniana UTEX 1602 and Micractinium conductrix SAG 241.80: implications to maltose excretion by a green alga.</title>
        <authorList>
            <person name="Arriola M.B."/>
            <person name="Velmurugan N."/>
            <person name="Zhang Y."/>
            <person name="Plunkett M.H."/>
            <person name="Hondzo H."/>
            <person name="Barney B.M."/>
        </authorList>
    </citation>
    <scope>NUCLEOTIDE SEQUENCE [LARGE SCALE GENOMIC DNA]</scope>
    <source>
        <strain evidence="5 6">SAG 241.80</strain>
    </source>
</reference>
<gene>
    <name evidence="5" type="ORF">C2E20_5437</name>
</gene>
<evidence type="ECO:0000256" key="1">
    <source>
        <dbReference type="PROSITE-ProRule" id="PRU00339"/>
    </source>
</evidence>
<feature type="transmembrane region" description="Helical" evidence="3">
    <location>
        <begin position="78"/>
        <end position="100"/>
    </location>
</feature>
<feature type="domain" description="Amidase" evidence="4">
    <location>
        <begin position="144"/>
        <end position="291"/>
    </location>
</feature>
<dbReference type="PROSITE" id="PS50005">
    <property type="entry name" value="TPR"/>
    <property type="match status" value="2"/>
</dbReference>
<proteinExistence type="predicted"/>
<protein>
    <submittedName>
        <fullName evidence="5">Outer envelope mitochondrial</fullName>
    </submittedName>
</protein>
<dbReference type="SMART" id="SM00028">
    <property type="entry name" value="TPR"/>
    <property type="match status" value="3"/>
</dbReference>
<feature type="compositionally biased region" description="Low complexity" evidence="2">
    <location>
        <begin position="58"/>
        <end position="73"/>
    </location>
</feature>
<evidence type="ECO:0000313" key="5">
    <source>
        <dbReference type="EMBL" id="PSC71099.1"/>
    </source>
</evidence>
<organism evidence="5 6">
    <name type="scientific">Micractinium conductrix</name>
    <dbReference type="NCBI Taxonomy" id="554055"/>
    <lineage>
        <taxon>Eukaryota</taxon>
        <taxon>Viridiplantae</taxon>
        <taxon>Chlorophyta</taxon>
        <taxon>core chlorophytes</taxon>
        <taxon>Trebouxiophyceae</taxon>
        <taxon>Chlorellales</taxon>
        <taxon>Chlorellaceae</taxon>
        <taxon>Chlorella clade</taxon>
        <taxon>Micractinium</taxon>
    </lineage>
</organism>
<dbReference type="Gene3D" id="1.25.40.10">
    <property type="entry name" value="Tetratricopeptide repeat domain"/>
    <property type="match status" value="1"/>
</dbReference>
<dbReference type="InterPro" id="IPR036928">
    <property type="entry name" value="AS_sf"/>
</dbReference>
<dbReference type="EMBL" id="LHPF02000016">
    <property type="protein sequence ID" value="PSC71099.1"/>
    <property type="molecule type" value="Genomic_DNA"/>
</dbReference>
<evidence type="ECO:0000256" key="2">
    <source>
        <dbReference type="SAM" id="MobiDB-lite"/>
    </source>
</evidence>
<feature type="repeat" description="TPR" evidence="1">
    <location>
        <begin position="685"/>
        <end position="718"/>
    </location>
</feature>
<dbReference type="AlphaFoldDB" id="A0A2P6VAH4"/>
<dbReference type="PANTHER" id="PTHR46310:SF7">
    <property type="entry name" value="AMIDASE 1"/>
    <property type="match status" value="1"/>
</dbReference>
<keyword evidence="1" id="KW-0802">TPR repeat</keyword>
<keyword evidence="3" id="KW-1133">Transmembrane helix</keyword>
<dbReference type="STRING" id="554055.A0A2P6VAH4"/>